<dbReference type="OrthoDB" id="10000533at2759"/>
<dbReference type="SUPFAM" id="SSF51735">
    <property type="entry name" value="NAD(P)-binding Rossmann-fold domains"/>
    <property type="match status" value="1"/>
</dbReference>
<accession>A0A9P4NNH9</accession>
<dbReference type="InterPro" id="IPR001509">
    <property type="entry name" value="Epimerase_deHydtase"/>
</dbReference>
<gene>
    <name evidence="2" type="ORF">EJ08DRAFT_592201</name>
</gene>
<comment type="caution">
    <text evidence="2">The sequence shown here is derived from an EMBL/GenBank/DDBJ whole genome shotgun (WGS) entry which is preliminary data.</text>
</comment>
<keyword evidence="3" id="KW-1185">Reference proteome</keyword>
<name>A0A9P4NNH9_9PEZI</name>
<dbReference type="EMBL" id="MU007055">
    <property type="protein sequence ID" value="KAF2428325.1"/>
    <property type="molecule type" value="Genomic_DNA"/>
</dbReference>
<organism evidence="2 3">
    <name type="scientific">Tothia fuscella</name>
    <dbReference type="NCBI Taxonomy" id="1048955"/>
    <lineage>
        <taxon>Eukaryota</taxon>
        <taxon>Fungi</taxon>
        <taxon>Dikarya</taxon>
        <taxon>Ascomycota</taxon>
        <taxon>Pezizomycotina</taxon>
        <taxon>Dothideomycetes</taxon>
        <taxon>Pleosporomycetidae</taxon>
        <taxon>Venturiales</taxon>
        <taxon>Cylindrosympodiaceae</taxon>
        <taxon>Tothia</taxon>
    </lineage>
</organism>
<feature type="domain" description="NAD-dependent epimerase/dehydratase" evidence="1">
    <location>
        <begin position="4"/>
        <end position="228"/>
    </location>
</feature>
<dbReference type="PANTHER" id="PTHR48079">
    <property type="entry name" value="PROTEIN YEEZ"/>
    <property type="match status" value="1"/>
</dbReference>
<dbReference type="Gene3D" id="3.40.50.720">
    <property type="entry name" value="NAD(P)-binding Rossmann-like Domain"/>
    <property type="match status" value="1"/>
</dbReference>
<dbReference type="GO" id="GO:0005737">
    <property type="term" value="C:cytoplasm"/>
    <property type="evidence" value="ECO:0007669"/>
    <property type="project" value="TreeGrafter"/>
</dbReference>
<proteinExistence type="predicted"/>
<dbReference type="InterPro" id="IPR051783">
    <property type="entry name" value="NAD(P)-dependent_oxidoreduct"/>
</dbReference>
<evidence type="ECO:0000313" key="2">
    <source>
        <dbReference type="EMBL" id="KAF2428325.1"/>
    </source>
</evidence>
<reference evidence="2" key="1">
    <citation type="journal article" date="2020" name="Stud. Mycol.">
        <title>101 Dothideomycetes genomes: a test case for predicting lifestyles and emergence of pathogens.</title>
        <authorList>
            <person name="Haridas S."/>
            <person name="Albert R."/>
            <person name="Binder M."/>
            <person name="Bloem J."/>
            <person name="Labutti K."/>
            <person name="Salamov A."/>
            <person name="Andreopoulos B."/>
            <person name="Baker S."/>
            <person name="Barry K."/>
            <person name="Bills G."/>
            <person name="Bluhm B."/>
            <person name="Cannon C."/>
            <person name="Castanera R."/>
            <person name="Culley D."/>
            <person name="Daum C."/>
            <person name="Ezra D."/>
            <person name="Gonzalez J."/>
            <person name="Henrissat B."/>
            <person name="Kuo A."/>
            <person name="Liang C."/>
            <person name="Lipzen A."/>
            <person name="Lutzoni F."/>
            <person name="Magnuson J."/>
            <person name="Mondo S."/>
            <person name="Nolan M."/>
            <person name="Ohm R."/>
            <person name="Pangilinan J."/>
            <person name="Park H.-J."/>
            <person name="Ramirez L."/>
            <person name="Alfaro M."/>
            <person name="Sun H."/>
            <person name="Tritt A."/>
            <person name="Yoshinaga Y."/>
            <person name="Zwiers L.-H."/>
            <person name="Turgeon B."/>
            <person name="Goodwin S."/>
            <person name="Spatafora J."/>
            <person name="Crous P."/>
            <person name="Grigoriev I."/>
        </authorList>
    </citation>
    <scope>NUCLEOTIDE SEQUENCE</scope>
    <source>
        <strain evidence="2">CBS 130266</strain>
    </source>
</reference>
<sequence length="319" mass="34230">MPKILVVGATDYIGQALSLSLLRTGTHTVYGIARSDTKATELSRLEIFPVLCPDLVQDLEPFLSALKTHNISVVVSCGADGEAQELLDVVIEAGRRRLNAYQNAGIHGPKLAFVYTSGTWTHGSSFLPVTDLDVVGSSLSPTQPPKLVSWRPGQEYCVLAAKDVLDVMVVRPALVYGRSHPIWKSFFDVVVQGSKRGDLSVDIPLDKGRPALIHVDDVASGLRAAVDKLPLISGTGVYPVFDLVGQSESMQDILDALARAVGYKGEVKLIGSNGDSFEEAMSVSANIDAGRAKTLLEWQPKRAGLVDGMDVYAHAFMAT</sequence>
<protein>
    <submittedName>
        <fullName evidence="2">NAD(P)-binding protein</fullName>
    </submittedName>
</protein>
<evidence type="ECO:0000259" key="1">
    <source>
        <dbReference type="Pfam" id="PF01370"/>
    </source>
</evidence>
<dbReference type="GO" id="GO:0004029">
    <property type="term" value="F:aldehyde dehydrogenase (NAD+) activity"/>
    <property type="evidence" value="ECO:0007669"/>
    <property type="project" value="TreeGrafter"/>
</dbReference>
<dbReference type="InterPro" id="IPR036291">
    <property type="entry name" value="NAD(P)-bd_dom_sf"/>
</dbReference>
<evidence type="ECO:0000313" key="3">
    <source>
        <dbReference type="Proteomes" id="UP000800235"/>
    </source>
</evidence>
<dbReference type="Proteomes" id="UP000800235">
    <property type="component" value="Unassembled WGS sequence"/>
</dbReference>
<dbReference type="Pfam" id="PF01370">
    <property type="entry name" value="Epimerase"/>
    <property type="match status" value="1"/>
</dbReference>
<dbReference type="PANTHER" id="PTHR48079:SF6">
    <property type="entry name" value="NAD(P)-BINDING DOMAIN-CONTAINING PROTEIN-RELATED"/>
    <property type="match status" value="1"/>
</dbReference>
<dbReference type="AlphaFoldDB" id="A0A9P4NNH9"/>